<name>A0AAE0VM85_9BIVA</name>
<accession>A0AAE0VM85</accession>
<evidence type="ECO:0000313" key="2">
    <source>
        <dbReference type="EMBL" id="KAK3582796.1"/>
    </source>
</evidence>
<evidence type="ECO:0000313" key="3">
    <source>
        <dbReference type="Proteomes" id="UP001195483"/>
    </source>
</evidence>
<protein>
    <submittedName>
        <fullName evidence="2">Uncharacterized protein</fullName>
    </submittedName>
</protein>
<reference evidence="2" key="1">
    <citation type="journal article" date="2021" name="Genome Biol. Evol.">
        <title>A High-Quality Reference Genome for a Parasitic Bivalve with Doubly Uniparental Inheritance (Bivalvia: Unionida).</title>
        <authorList>
            <person name="Smith C.H."/>
        </authorList>
    </citation>
    <scope>NUCLEOTIDE SEQUENCE</scope>
    <source>
        <strain evidence="2">CHS0354</strain>
    </source>
</reference>
<reference evidence="2" key="2">
    <citation type="journal article" date="2021" name="Genome Biol. Evol.">
        <title>Developing a high-quality reference genome for a parasitic bivalve with doubly uniparental inheritance (Bivalvia: Unionida).</title>
        <authorList>
            <person name="Smith C.H."/>
        </authorList>
    </citation>
    <scope>NUCLEOTIDE SEQUENCE</scope>
    <source>
        <strain evidence="2">CHS0354</strain>
        <tissue evidence="2">Mantle</tissue>
    </source>
</reference>
<dbReference type="AlphaFoldDB" id="A0AAE0VM85"/>
<sequence>MKAVFILYCIALSTATQWGYSFGPAGFPYGFFQRVDAGAKFNFYVMPTTSEARAEISQQVNTVI</sequence>
<keyword evidence="1" id="KW-0732">Signal</keyword>
<organism evidence="2 3">
    <name type="scientific">Potamilus streckersoni</name>
    <dbReference type="NCBI Taxonomy" id="2493646"/>
    <lineage>
        <taxon>Eukaryota</taxon>
        <taxon>Metazoa</taxon>
        <taxon>Spiralia</taxon>
        <taxon>Lophotrochozoa</taxon>
        <taxon>Mollusca</taxon>
        <taxon>Bivalvia</taxon>
        <taxon>Autobranchia</taxon>
        <taxon>Heteroconchia</taxon>
        <taxon>Palaeoheterodonta</taxon>
        <taxon>Unionida</taxon>
        <taxon>Unionoidea</taxon>
        <taxon>Unionidae</taxon>
        <taxon>Ambleminae</taxon>
        <taxon>Lampsilini</taxon>
        <taxon>Potamilus</taxon>
    </lineage>
</organism>
<keyword evidence="3" id="KW-1185">Reference proteome</keyword>
<comment type="caution">
    <text evidence="2">The sequence shown here is derived from an EMBL/GenBank/DDBJ whole genome shotgun (WGS) entry which is preliminary data.</text>
</comment>
<reference evidence="2" key="3">
    <citation type="submission" date="2023-05" db="EMBL/GenBank/DDBJ databases">
        <authorList>
            <person name="Smith C.H."/>
        </authorList>
    </citation>
    <scope>NUCLEOTIDE SEQUENCE</scope>
    <source>
        <strain evidence="2">CHS0354</strain>
        <tissue evidence="2">Mantle</tissue>
    </source>
</reference>
<evidence type="ECO:0000256" key="1">
    <source>
        <dbReference type="SAM" id="SignalP"/>
    </source>
</evidence>
<dbReference type="Proteomes" id="UP001195483">
    <property type="component" value="Unassembled WGS sequence"/>
</dbReference>
<proteinExistence type="predicted"/>
<feature type="signal peptide" evidence="1">
    <location>
        <begin position="1"/>
        <end position="15"/>
    </location>
</feature>
<gene>
    <name evidence="2" type="ORF">CHS0354_035732</name>
</gene>
<feature type="chain" id="PRO_5042227357" evidence="1">
    <location>
        <begin position="16"/>
        <end position="64"/>
    </location>
</feature>
<dbReference type="EMBL" id="JAEAOA010002087">
    <property type="protein sequence ID" value="KAK3582796.1"/>
    <property type="molecule type" value="Genomic_DNA"/>
</dbReference>